<keyword evidence="16" id="KW-1185">Reference proteome</keyword>
<dbReference type="InterPro" id="IPR036396">
    <property type="entry name" value="Cyt_P450_sf"/>
</dbReference>
<reference evidence="15" key="2">
    <citation type="submission" date="2025-09" db="UniProtKB">
        <authorList>
            <consortium name="Ensembl"/>
        </authorList>
    </citation>
    <scope>IDENTIFICATION</scope>
</reference>
<reference evidence="15" key="1">
    <citation type="submission" date="2025-08" db="UniProtKB">
        <authorList>
            <consortium name="Ensembl"/>
        </authorList>
    </citation>
    <scope>IDENTIFICATION</scope>
</reference>
<keyword evidence="9 14" id="KW-0560">Oxidoreductase</keyword>
<evidence type="ECO:0000256" key="3">
    <source>
        <dbReference type="ARBA" id="ARBA00004406"/>
    </source>
</evidence>
<dbReference type="InParanoid" id="A0A672KFQ5"/>
<keyword evidence="6 13" id="KW-0479">Metal-binding</keyword>
<evidence type="ECO:0000256" key="13">
    <source>
        <dbReference type="PIRSR" id="PIRSR602401-1"/>
    </source>
</evidence>
<protein>
    <submittedName>
        <fullName evidence="15">Cytochrome P450 2U1-like</fullName>
    </submittedName>
</protein>
<dbReference type="InterPro" id="IPR002401">
    <property type="entry name" value="Cyt_P450_E_grp-I"/>
</dbReference>
<evidence type="ECO:0000256" key="9">
    <source>
        <dbReference type="ARBA" id="ARBA00023002"/>
    </source>
</evidence>
<evidence type="ECO:0000256" key="8">
    <source>
        <dbReference type="ARBA" id="ARBA00022848"/>
    </source>
</evidence>
<keyword evidence="11 14" id="KW-0503">Monooxygenase</keyword>
<dbReference type="InterPro" id="IPR017972">
    <property type="entry name" value="Cyt_P450_CS"/>
</dbReference>
<sequence length="336" mass="38166">MLFTGIVFAPYGPLCNAVSNVISSMSLGQRFHPQDQEFRTMLDLMSHGLEISVNTSILLINVFPWLYYLPCGVFKELRRAEIDITAFLKKIIARHRATLDPENPRDFIDMYLVEMLAQQKSDNSEQSLFSEDDLFYIIGDLFIAGTDTTTNSMLWSILYMSLYPDVQEKVQQEIDAVVGSERVPSLTDKGSLPYTEATIMEVQRMTVVVPLSIPHMASETTEFRGYTIPKGTVIIPNLWSVHRDPTVWENPDDFNPGRFLDEQGKLLRKDCFIPFGIGRRVCMGEQLAKMELFQMFTSLMQAFTFRLPEGKSAPSMHGRFGLTLAPCPFTVCVKAR</sequence>
<organism evidence="15 16">
    <name type="scientific">Sinocyclocheilus grahami</name>
    <name type="common">Dianchi golden-line fish</name>
    <name type="synonym">Barbus grahami</name>
    <dbReference type="NCBI Taxonomy" id="75366"/>
    <lineage>
        <taxon>Eukaryota</taxon>
        <taxon>Metazoa</taxon>
        <taxon>Chordata</taxon>
        <taxon>Craniata</taxon>
        <taxon>Vertebrata</taxon>
        <taxon>Euteleostomi</taxon>
        <taxon>Actinopterygii</taxon>
        <taxon>Neopterygii</taxon>
        <taxon>Teleostei</taxon>
        <taxon>Ostariophysi</taxon>
        <taxon>Cypriniformes</taxon>
        <taxon>Cyprinidae</taxon>
        <taxon>Cyprininae</taxon>
        <taxon>Sinocyclocheilus</taxon>
    </lineage>
</organism>
<comment type="cofactor">
    <cofactor evidence="1 13">
        <name>heme</name>
        <dbReference type="ChEBI" id="CHEBI:30413"/>
    </cofactor>
</comment>
<dbReference type="GO" id="GO:0005789">
    <property type="term" value="C:endoplasmic reticulum membrane"/>
    <property type="evidence" value="ECO:0007669"/>
    <property type="project" value="UniProtKB-SubCell"/>
</dbReference>
<dbReference type="GO" id="GO:0008395">
    <property type="term" value="F:steroid hydroxylase activity"/>
    <property type="evidence" value="ECO:0007669"/>
    <property type="project" value="TreeGrafter"/>
</dbReference>
<dbReference type="AlphaFoldDB" id="A0A672KFQ5"/>
<dbReference type="OMA" id="LHHCVGN"/>
<evidence type="ECO:0000256" key="5">
    <source>
        <dbReference type="ARBA" id="ARBA00022617"/>
    </source>
</evidence>
<keyword evidence="5 13" id="KW-0349">Heme</keyword>
<dbReference type="FunFam" id="1.10.630.10:FF:000238">
    <property type="entry name" value="Cytochrome P450 2A6"/>
    <property type="match status" value="1"/>
</dbReference>
<proteinExistence type="inferred from homology"/>
<dbReference type="PANTHER" id="PTHR24300">
    <property type="entry name" value="CYTOCHROME P450 508A4-RELATED"/>
    <property type="match status" value="1"/>
</dbReference>
<dbReference type="GO" id="GO:0016712">
    <property type="term" value="F:oxidoreductase activity, acting on paired donors, with incorporation or reduction of molecular oxygen, reduced flavin or flavoprotein as one donor, and incorporation of one atom of oxygen"/>
    <property type="evidence" value="ECO:0007669"/>
    <property type="project" value="InterPro"/>
</dbReference>
<dbReference type="GO" id="GO:0020037">
    <property type="term" value="F:heme binding"/>
    <property type="evidence" value="ECO:0007669"/>
    <property type="project" value="InterPro"/>
</dbReference>
<dbReference type="GO" id="GO:0006805">
    <property type="term" value="P:xenobiotic metabolic process"/>
    <property type="evidence" value="ECO:0007669"/>
    <property type="project" value="TreeGrafter"/>
</dbReference>
<evidence type="ECO:0000256" key="11">
    <source>
        <dbReference type="ARBA" id="ARBA00023033"/>
    </source>
</evidence>
<dbReference type="PANTHER" id="PTHR24300:SF397">
    <property type="entry name" value="CYTOCHROME P450 2U1"/>
    <property type="match status" value="1"/>
</dbReference>
<name>A0A672KFQ5_SINGR</name>
<keyword evidence="12" id="KW-0472">Membrane</keyword>
<feature type="binding site" description="axial binding residue" evidence="13">
    <location>
        <position position="282"/>
    </location>
    <ligand>
        <name>heme</name>
        <dbReference type="ChEBI" id="CHEBI:30413"/>
    </ligand>
    <ligandPart>
        <name>Fe</name>
        <dbReference type="ChEBI" id="CHEBI:18248"/>
    </ligandPart>
</feature>
<dbReference type="PRINTS" id="PR00463">
    <property type="entry name" value="EP450I"/>
</dbReference>
<evidence type="ECO:0000256" key="7">
    <source>
        <dbReference type="ARBA" id="ARBA00022824"/>
    </source>
</evidence>
<evidence type="ECO:0000256" key="2">
    <source>
        <dbReference type="ARBA" id="ARBA00004174"/>
    </source>
</evidence>
<evidence type="ECO:0000256" key="4">
    <source>
        <dbReference type="ARBA" id="ARBA00010617"/>
    </source>
</evidence>
<evidence type="ECO:0000256" key="14">
    <source>
        <dbReference type="RuleBase" id="RU000461"/>
    </source>
</evidence>
<evidence type="ECO:0000313" key="15">
    <source>
        <dbReference type="Ensembl" id="ENSSGRP00000010838.1"/>
    </source>
</evidence>
<comment type="similarity">
    <text evidence="4 14">Belongs to the cytochrome P450 family.</text>
</comment>
<evidence type="ECO:0000256" key="12">
    <source>
        <dbReference type="ARBA" id="ARBA00023136"/>
    </source>
</evidence>
<dbReference type="SUPFAM" id="SSF48264">
    <property type="entry name" value="Cytochrome P450"/>
    <property type="match status" value="1"/>
</dbReference>
<accession>A0A672KFQ5</accession>
<dbReference type="Pfam" id="PF00067">
    <property type="entry name" value="p450"/>
    <property type="match status" value="1"/>
</dbReference>
<gene>
    <name evidence="15" type="primary">LOC107594430</name>
</gene>
<dbReference type="GO" id="GO:0006082">
    <property type="term" value="P:organic acid metabolic process"/>
    <property type="evidence" value="ECO:0007669"/>
    <property type="project" value="TreeGrafter"/>
</dbReference>
<dbReference type="InterPro" id="IPR008069">
    <property type="entry name" value="Cyt_P450_E_grp-I_CYP2D-like"/>
</dbReference>
<dbReference type="PRINTS" id="PR00385">
    <property type="entry name" value="P450"/>
</dbReference>
<evidence type="ECO:0000256" key="6">
    <source>
        <dbReference type="ARBA" id="ARBA00022723"/>
    </source>
</evidence>
<dbReference type="Gene3D" id="1.10.630.10">
    <property type="entry name" value="Cytochrome P450"/>
    <property type="match status" value="1"/>
</dbReference>
<evidence type="ECO:0000256" key="10">
    <source>
        <dbReference type="ARBA" id="ARBA00023004"/>
    </source>
</evidence>
<evidence type="ECO:0000256" key="1">
    <source>
        <dbReference type="ARBA" id="ARBA00001971"/>
    </source>
</evidence>
<dbReference type="InterPro" id="IPR050182">
    <property type="entry name" value="Cytochrome_P450_fam2"/>
</dbReference>
<dbReference type="PROSITE" id="PS00086">
    <property type="entry name" value="CYTOCHROME_P450"/>
    <property type="match status" value="1"/>
</dbReference>
<dbReference type="GO" id="GO:0005506">
    <property type="term" value="F:iron ion binding"/>
    <property type="evidence" value="ECO:0007669"/>
    <property type="project" value="InterPro"/>
</dbReference>
<comment type="subcellular location">
    <subcellularLocation>
        <location evidence="3">Endoplasmic reticulum membrane</location>
        <topology evidence="3">Peripheral membrane protein</topology>
    </subcellularLocation>
    <subcellularLocation>
        <location evidence="2">Microsome membrane</location>
        <topology evidence="2">Peripheral membrane protein</topology>
    </subcellularLocation>
</comment>
<dbReference type="InterPro" id="IPR001128">
    <property type="entry name" value="Cyt_P450"/>
</dbReference>
<keyword evidence="8" id="KW-0492">Microsome</keyword>
<keyword evidence="7" id="KW-0256">Endoplasmic reticulum</keyword>
<evidence type="ECO:0000313" key="16">
    <source>
        <dbReference type="Proteomes" id="UP000472262"/>
    </source>
</evidence>
<dbReference type="Proteomes" id="UP000472262">
    <property type="component" value="Unassembled WGS sequence"/>
</dbReference>
<keyword evidence="10 13" id="KW-0408">Iron</keyword>
<dbReference type="Ensembl" id="ENSSGRT00000011767.1">
    <property type="protein sequence ID" value="ENSSGRP00000010838.1"/>
    <property type="gene ID" value="ENSSGRG00000007103.1"/>
</dbReference>
<dbReference type="PRINTS" id="PR01686">
    <property type="entry name" value="EP450ICYP2D"/>
</dbReference>